<organism evidence="3 4">
    <name type="scientific">Necator americanus</name>
    <name type="common">Human hookworm</name>
    <dbReference type="NCBI Taxonomy" id="51031"/>
    <lineage>
        <taxon>Eukaryota</taxon>
        <taxon>Metazoa</taxon>
        <taxon>Ecdysozoa</taxon>
        <taxon>Nematoda</taxon>
        <taxon>Chromadorea</taxon>
        <taxon>Rhabditida</taxon>
        <taxon>Rhabditina</taxon>
        <taxon>Rhabditomorpha</taxon>
        <taxon>Strongyloidea</taxon>
        <taxon>Ancylostomatidae</taxon>
        <taxon>Bunostominae</taxon>
        <taxon>Necator</taxon>
    </lineage>
</organism>
<gene>
    <name evidence="3" type="primary">Necator_chrI.g3787</name>
    <name evidence="3" type="ORF">RB195_007658</name>
</gene>
<dbReference type="Pfam" id="PF00112">
    <property type="entry name" value="Peptidase_C1"/>
    <property type="match status" value="1"/>
</dbReference>
<accession>A0ABR1BZG1</accession>
<protein>
    <recommendedName>
        <fullName evidence="2">Peptidase C1A papain C-terminal domain-containing protein</fullName>
    </recommendedName>
</protein>
<dbReference type="PROSITE" id="PS00639">
    <property type="entry name" value="THIOL_PROTEASE_HIS"/>
    <property type="match status" value="1"/>
</dbReference>
<dbReference type="Gene3D" id="3.90.70.10">
    <property type="entry name" value="Cysteine proteinases"/>
    <property type="match status" value="1"/>
</dbReference>
<feature type="domain" description="Peptidase C1A papain C-terminal" evidence="2">
    <location>
        <begin position="1"/>
        <end position="132"/>
    </location>
</feature>
<evidence type="ECO:0000313" key="3">
    <source>
        <dbReference type="EMBL" id="KAK6731320.1"/>
    </source>
</evidence>
<comment type="similarity">
    <text evidence="1">Belongs to the peptidase C1 family.</text>
</comment>
<dbReference type="SUPFAM" id="SSF54001">
    <property type="entry name" value="Cysteine proteinases"/>
    <property type="match status" value="1"/>
</dbReference>
<proteinExistence type="inferred from homology"/>
<keyword evidence="4" id="KW-1185">Reference proteome</keyword>
<sequence>MALIGQSPTSSTYSLSVYERRGSLIYTLAISAYVLPNDEKAIRREIMKNGPVQAAYFTYEDFKLYDGGIYVQKAGSGTGGHAVKIIGWGEDKGVKYWLNANSWNVNWAAQGYFRMIRGINNCSLEEMVYAGMMKVD</sequence>
<comment type="caution">
    <text evidence="3">The sequence shown here is derived from an EMBL/GenBank/DDBJ whole genome shotgun (WGS) entry which is preliminary data.</text>
</comment>
<dbReference type="InterPro" id="IPR038765">
    <property type="entry name" value="Papain-like_cys_pep_sf"/>
</dbReference>
<dbReference type="PANTHER" id="PTHR12411">
    <property type="entry name" value="CYSTEINE PROTEASE FAMILY C1-RELATED"/>
    <property type="match status" value="1"/>
</dbReference>
<name>A0ABR1BZG1_NECAM</name>
<dbReference type="InterPro" id="IPR013128">
    <property type="entry name" value="Peptidase_C1A"/>
</dbReference>
<evidence type="ECO:0000313" key="4">
    <source>
        <dbReference type="Proteomes" id="UP001303046"/>
    </source>
</evidence>
<dbReference type="EMBL" id="JAVFWL010000001">
    <property type="protein sequence ID" value="KAK6731320.1"/>
    <property type="molecule type" value="Genomic_DNA"/>
</dbReference>
<reference evidence="3 4" key="1">
    <citation type="submission" date="2023-08" db="EMBL/GenBank/DDBJ databases">
        <title>A Necator americanus chromosomal reference genome.</title>
        <authorList>
            <person name="Ilik V."/>
            <person name="Petrzelkova K.J."/>
            <person name="Pardy F."/>
            <person name="Fuh T."/>
            <person name="Niatou-Singa F.S."/>
            <person name="Gouil Q."/>
            <person name="Baker L."/>
            <person name="Ritchie M.E."/>
            <person name="Jex A.R."/>
            <person name="Gazzola D."/>
            <person name="Li H."/>
            <person name="Toshio Fujiwara R."/>
            <person name="Zhan B."/>
            <person name="Aroian R.V."/>
            <person name="Pafco B."/>
            <person name="Schwarz E.M."/>
        </authorList>
    </citation>
    <scope>NUCLEOTIDE SEQUENCE [LARGE SCALE GENOMIC DNA]</scope>
    <source>
        <strain evidence="3 4">Aroian</strain>
        <tissue evidence="3">Whole animal</tissue>
    </source>
</reference>
<dbReference type="SMART" id="SM00645">
    <property type="entry name" value="Pept_C1"/>
    <property type="match status" value="1"/>
</dbReference>
<evidence type="ECO:0000256" key="1">
    <source>
        <dbReference type="ARBA" id="ARBA00008455"/>
    </source>
</evidence>
<dbReference type="Proteomes" id="UP001303046">
    <property type="component" value="Unassembled WGS sequence"/>
</dbReference>
<dbReference type="InterPro" id="IPR000668">
    <property type="entry name" value="Peptidase_C1A_C"/>
</dbReference>
<evidence type="ECO:0000259" key="2">
    <source>
        <dbReference type="SMART" id="SM00645"/>
    </source>
</evidence>
<dbReference type="InterPro" id="IPR025660">
    <property type="entry name" value="Pept_his_AS"/>
</dbReference>